<keyword evidence="1" id="KW-0732">Signal</keyword>
<dbReference type="PROSITE" id="PS51257">
    <property type="entry name" value="PROKAR_LIPOPROTEIN"/>
    <property type="match status" value="1"/>
</dbReference>
<protein>
    <recommendedName>
        <fullName evidence="4">Secreted protein</fullName>
    </recommendedName>
</protein>
<proteinExistence type="predicted"/>
<dbReference type="KEGG" id="hsr:HSBAA_01330"/>
<gene>
    <name evidence="2" type="ORF">HSBAA_01330</name>
</gene>
<evidence type="ECO:0000256" key="1">
    <source>
        <dbReference type="SAM" id="SignalP"/>
    </source>
</evidence>
<evidence type="ECO:0008006" key="4">
    <source>
        <dbReference type="Google" id="ProtNLM"/>
    </source>
</evidence>
<feature type="chain" id="PRO_5019749138" description="Secreted protein" evidence="1">
    <location>
        <begin position="31"/>
        <end position="76"/>
    </location>
</feature>
<sequence length="76" mass="8295">MTSSHKRRQRSGKGAGTWLFVAALSCQCLASALGATKCTLGARLSPGHLKQPFFNKHKVFMGASTGVPQRDLLRWH</sequence>
<dbReference type="EMBL" id="AP019514">
    <property type="protein sequence ID" value="BBI58827.1"/>
    <property type="molecule type" value="Genomic_DNA"/>
</dbReference>
<reference evidence="2 3" key="1">
    <citation type="journal article" date="2019" name="Microbiol. Resour. Announc.">
        <title>Complete Genome Sequence of Halomonas sulfidaeris Strain Esulfide1 Isolated from a Metal Sulfide Rock at a Depth of 2,200 Meters, Obtained Using Nanopore Sequencing.</title>
        <authorList>
            <person name="Saito M."/>
            <person name="Nishigata A."/>
            <person name="Galipon J."/>
            <person name="Arakawa K."/>
        </authorList>
    </citation>
    <scope>NUCLEOTIDE SEQUENCE [LARGE SCALE GENOMIC DNA]</scope>
    <source>
        <strain evidence="2 3">ATCC BAA-803</strain>
    </source>
</reference>
<evidence type="ECO:0000313" key="3">
    <source>
        <dbReference type="Proteomes" id="UP000320231"/>
    </source>
</evidence>
<accession>A0A455U015</accession>
<evidence type="ECO:0000313" key="2">
    <source>
        <dbReference type="EMBL" id="BBI58827.1"/>
    </source>
</evidence>
<organism evidence="2 3">
    <name type="scientific">Vreelandella sulfidaeris</name>
    <dbReference type="NCBI Taxonomy" id="115553"/>
    <lineage>
        <taxon>Bacteria</taxon>
        <taxon>Pseudomonadati</taxon>
        <taxon>Pseudomonadota</taxon>
        <taxon>Gammaproteobacteria</taxon>
        <taxon>Oceanospirillales</taxon>
        <taxon>Halomonadaceae</taxon>
        <taxon>Vreelandella</taxon>
    </lineage>
</organism>
<dbReference type="Proteomes" id="UP000320231">
    <property type="component" value="Chromosome"/>
</dbReference>
<feature type="signal peptide" evidence="1">
    <location>
        <begin position="1"/>
        <end position="30"/>
    </location>
</feature>
<name>A0A455U015_9GAMM</name>
<dbReference type="AlphaFoldDB" id="A0A455U015"/>